<dbReference type="Pfam" id="PF01852">
    <property type="entry name" value="START"/>
    <property type="match status" value="1"/>
</dbReference>
<dbReference type="InterPro" id="IPR051213">
    <property type="entry name" value="START_lipid_transfer"/>
</dbReference>
<feature type="chain" id="PRO_5002869071" description="START domain-containing protein" evidence="1">
    <location>
        <begin position="24"/>
        <end position="225"/>
    </location>
</feature>
<dbReference type="Proteomes" id="UP000000739">
    <property type="component" value="Chromosome"/>
</dbReference>
<dbReference type="PANTHER" id="PTHR19308:SF14">
    <property type="entry name" value="START DOMAIN-CONTAINING PROTEIN"/>
    <property type="match status" value="1"/>
</dbReference>
<organism evidence="3 4">
    <name type="scientific">Desulfatibacillum aliphaticivorans</name>
    <dbReference type="NCBI Taxonomy" id="218208"/>
    <lineage>
        <taxon>Bacteria</taxon>
        <taxon>Pseudomonadati</taxon>
        <taxon>Thermodesulfobacteriota</taxon>
        <taxon>Desulfobacteria</taxon>
        <taxon>Desulfobacterales</taxon>
        <taxon>Desulfatibacillaceae</taxon>
        <taxon>Desulfatibacillum</taxon>
    </lineage>
</organism>
<evidence type="ECO:0000313" key="4">
    <source>
        <dbReference type="Proteomes" id="UP000000739"/>
    </source>
</evidence>
<dbReference type="InterPro" id="IPR023393">
    <property type="entry name" value="START-like_dom_sf"/>
</dbReference>
<dbReference type="GO" id="GO:0008289">
    <property type="term" value="F:lipid binding"/>
    <property type="evidence" value="ECO:0007669"/>
    <property type="project" value="InterPro"/>
</dbReference>
<proteinExistence type="predicted"/>
<evidence type="ECO:0000259" key="2">
    <source>
        <dbReference type="PROSITE" id="PS50848"/>
    </source>
</evidence>
<dbReference type="eggNOG" id="ENOG5032C0S">
    <property type="taxonomic scope" value="Bacteria"/>
</dbReference>
<sequence>MKHVCTFSALMVIICAFLSPVFAEDGAWQLVRDEDGVQTFSRQVEGTDFLEFEAVIEISASVDLLDAVLLDVANYSQWMAKCNGSELVETLDDGSLMIYYIQALPWPCSDRDMVFNAITTKDRDKGIMEILLQMDPDAAGVGRDKRIPMRTFQGRIYMAAIDKDKTEVRYRVIADPAGTIPVSAVNAFTKTIPEGTLLGMKKMAVKEKYIKAAMQSQKRDSGKNG</sequence>
<feature type="signal peptide" evidence="1">
    <location>
        <begin position="1"/>
        <end position="23"/>
    </location>
</feature>
<keyword evidence="1" id="KW-0732">Signal</keyword>
<dbReference type="SUPFAM" id="SSF55961">
    <property type="entry name" value="Bet v1-like"/>
    <property type="match status" value="1"/>
</dbReference>
<dbReference type="EMBL" id="CP001322">
    <property type="protein sequence ID" value="ACL03773.1"/>
    <property type="molecule type" value="Genomic_DNA"/>
</dbReference>
<dbReference type="HOGENOM" id="CLU_095975_0_0_7"/>
<dbReference type="Gene3D" id="3.30.530.20">
    <property type="match status" value="1"/>
</dbReference>
<dbReference type="InterPro" id="IPR028347">
    <property type="entry name" value="START_dom_prot"/>
</dbReference>
<gene>
    <name evidence="3" type="ordered locus">Dalk_2079</name>
</gene>
<dbReference type="PANTHER" id="PTHR19308">
    <property type="entry name" value="PHOSPHATIDYLCHOLINE TRANSFER PROTEIN"/>
    <property type="match status" value="1"/>
</dbReference>
<feature type="domain" description="START" evidence="2">
    <location>
        <begin position="23"/>
        <end position="115"/>
    </location>
</feature>
<dbReference type="KEGG" id="dal:Dalk_2079"/>
<dbReference type="InterPro" id="IPR002913">
    <property type="entry name" value="START_lipid-bd_dom"/>
</dbReference>
<evidence type="ECO:0000313" key="3">
    <source>
        <dbReference type="EMBL" id="ACL03773.1"/>
    </source>
</evidence>
<accession>B8FG93</accession>
<dbReference type="CDD" id="cd08876">
    <property type="entry name" value="START_1"/>
    <property type="match status" value="1"/>
</dbReference>
<keyword evidence="4" id="KW-1185">Reference proteome</keyword>
<dbReference type="PROSITE" id="PS50848">
    <property type="entry name" value="START"/>
    <property type="match status" value="1"/>
</dbReference>
<evidence type="ECO:0000256" key="1">
    <source>
        <dbReference type="SAM" id="SignalP"/>
    </source>
</evidence>
<reference evidence="3 4" key="1">
    <citation type="journal article" date="2012" name="Environ. Microbiol.">
        <title>The genome sequence of Desulfatibacillum alkenivorans AK-01: a blueprint for anaerobic alkane oxidation.</title>
        <authorList>
            <person name="Callaghan A.V."/>
            <person name="Morris B.E."/>
            <person name="Pereira I.A."/>
            <person name="McInerney M.J."/>
            <person name="Austin R.N."/>
            <person name="Groves J.T."/>
            <person name="Kukor J.J."/>
            <person name="Suflita J.M."/>
            <person name="Young L.Y."/>
            <person name="Zylstra G.J."/>
            <person name="Wawrik B."/>
        </authorList>
    </citation>
    <scope>NUCLEOTIDE SEQUENCE [LARGE SCALE GENOMIC DNA]</scope>
    <source>
        <strain evidence="3 4">AK-01</strain>
    </source>
</reference>
<dbReference type="AlphaFoldDB" id="B8FG93"/>
<dbReference type="PIRSF" id="PIRSF039033">
    <property type="entry name" value="START_dom"/>
    <property type="match status" value="1"/>
</dbReference>
<dbReference type="GO" id="GO:0005737">
    <property type="term" value="C:cytoplasm"/>
    <property type="evidence" value="ECO:0007669"/>
    <property type="project" value="UniProtKB-ARBA"/>
</dbReference>
<protein>
    <recommendedName>
        <fullName evidence="2">START domain-containing protein</fullName>
    </recommendedName>
</protein>
<name>B8FG93_DESAL</name>
<dbReference type="RefSeq" id="WP_015946850.1">
    <property type="nucleotide sequence ID" value="NC_011768.1"/>
</dbReference>